<dbReference type="Pfam" id="PF03061">
    <property type="entry name" value="4HBT"/>
    <property type="match status" value="1"/>
</dbReference>
<dbReference type="SUPFAM" id="SSF54637">
    <property type="entry name" value="Thioesterase/thiol ester dehydrase-isomerase"/>
    <property type="match status" value="1"/>
</dbReference>
<dbReference type="InterPro" id="IPR006683">
    <property type="entry name" value="Thioestr_dom"/>
</dbReference>
<dbReference type="InterPro" id="IPR039298">
    <property type="entry name" value="ACOT13"/>
</dbReference>
<evidence type="ECO:0000256" key="1">
    <source>
        <dbReference type="ARBA" id="ARBA00008324"/>
    </source>
</evidence>
<keyword evidence="5" id="KW-1185">Reference proteome</keyword>
<evidence type="ECO:0000313" key="4">
    <source>
        <dbReference type="EMBL" id="MFC6200189.1"/>
    </source>
</evidence>
<evidence type="ECO:0000256" key="2">
    <source>
        <dbReference type="ARBA" id="ARBA00022801"/>
    </source>
</evidence>
<proteinExistence type="inferred from homology"/>
<protein>
    <submittedName>
        <fullName evidence="4">PaaI family thioesterase</fullName>
        <ecNumber evidence="4">3.1.2.-</ecNumber>
    </submittedName>
</protein>
<dbReference type="EMBL" id="JBHSSW010000066">
    <property type="protein sequence ID" value="MFC6200189.1"/>
    <property type="molecule type" value="Genomic_DNA"/>
</dbReference>
<accession>A0ABW1SF69</accession>
<keyword evidence="2 4" id="KW-0378">Hydrolase</keyword>
<dbReference type="EC" id="3.1.2.-" evidence="4"/>
<feature type="domain" description="Thioesterase" evidence="3">
    <location>
        <begin position="52"/>
        <end position="125"/>
    </location>
</feature>
<gene>
    <name evidence="4" type="ORF">ACFQDM_19110</name>
</gene>
<dbReference type="Gene3D" id="3.10.129.10">
    <property type="entry name" value="Hotdog Thioesterase"/>
    <property type="match status" value="1"/>
</dbReference>
<dbReference type="GO" id="GO:0016787">
    <property type="term" value="F:hydrolase activity"/>
    <property type="evidence" value="ECO:0007669"/>
    <property type="project" value="UniProtKB-KW"/>
</dbReference>
<sequence length="140" mass="15421">MGTKEVTDGEFKGWRYWDNDSFEKRVGPFFFRKEGDSYVGAFRAEKRHMNGNGSMHGGCIMSFADFGLFIIAHDEVAETPGVTVTMNSEFMGGALPGELMEVRGDVLRAGGSLVFVRGVITAEGRPCLNFSGTIKKLKPR</sequence>
<dbReference type="Proteomes" id="UP001596303">
    <property type="component" value="Unassembled WGS sequence"/>
</dbReference>
<comment type="similarity">
    <text evidence="1">Belongs to the thioesterase PaaI family.</text>
</comment>
<evidence type="ECO:0000313" key="5">
    <source>
        <dbReference type="Proteomes" id="UP001596303"/>
    </source>
</evidence>
<dbReference type="InterPro" id="IPR029069">
    <property type="entry name" value="HotDog_dom_sf"/>
</dbReference>
<evidence type="ECO:0000259" key="3">
    <source>
        <dbReference type="Pfam" id="PF03061"/>
    </source>
</evidence>
<dbReference type="CDD" id="cd03443">
    <property type="entry name" value="PaaI_thioesterase"/>
    <property type="match status" value="1"/>
</dbReference>
<name>A0ABW1SF69_9PROT</name>
<organism evidence="4 5">
    <name type="scientific">Ponticaulis profundi</name>
    <dbReference type="NCBI Taxonomy" id="2665222"/>
    <lineage>
        <taxon>Bacteria</taxon>
        <taxon>Pseudomonadati</taxon>
        <taxon>Pseudomonadota</taxon>
        <taxon>Alphaproteobacteria</taxon>
        <taxon>Hyphomonadales</taxon>
        <taxon>Hyphomonadaceae</taxon>
        <taxon>Ponticaulis</taxon>
    </lineage>
</organism>
<reference evidence="5" key="1">
    <citation type="journal article" date="2019" name="Int. J. Syst. Evol. Microbiol.">
        <title>The Global Catalogue of Microorganisms (GCM) 10K type strain sequencing project: providing services to taxonomists for standard genome sequencing and annotation.</title>
        <authorList>
            <consortium name="The Broad Institute Genomics Platform"/>
            <consortium name="The Broad Institute Genome Sequencing Center for Infectious Disease"/>
            <person name="Wu L."/>
            <person name="Ma J."/>
        </authorList>
    </citation>
    <scope>NUCLEOTIDE SEQUENCE [LARGE SCALE GENOMIC DNA]</scope>
    <source>
        <strain evidence="5">CGMCC-1.15741</strain>
    </source>
</reference>
<dbReference type="PANTHER" id="PTHR21660">
    <property type="entry name" value="THIOESTERASE SUPERFAMILY MEMBER-RELATED"/>
    <property type="match status" value="1"/>
</dbReference>
<dbReference type="PANTHER" id="PTHR21660:SF1">
    <property type="entry name" value="ACYL-COENZYME A THIOESTERASE 13"/>
    <property type="match status" value="1"/>
</dbReference>
<comment type="caution">
    <text evidence="4">The sequence shown here is derived from an EMBL/GenBank/DDBJ whole genome shotgun (WGS) entry which is preliminary data.</text>
</comment>